<dbReference type="Gene3D" id="3.20.20.300">
    <property type="entry name" value="Glycoside hydrolase, family 3, N-terminal domain"/>
    <property type="match status" value="1"/>
</dbReference>
<dbReference type="Gene3D" id="3.40.50.1700">
    <property type="entry name" value="Glycoside hydrolase family 3 C-terminal domain"/>
    <property type="match status" value="1"/>
</dbReference>
<evidence type="ECO:0000256" key="1">
    <source>
        <dbReference type="ARBA" id="ARBA00005336"/>
    </source>
</evidence>
<feature type="domain" description="Fibronectin type III-like" evidence="5">
    <location>
        <begin position="584"/>
        <end position="654"/>
    </location>
</feature>
<dbReference type="SMART" id="SM01217">
    <property type="entry name" value="Fn3_like"/>
    <property type="match status" value="1"/>
</dbReference>
<dbReference type="PANTHER" id="PTHR42715">
    <property type="entry name" value="BETA-GLUCOSIDASE"/>
    <property type="match status" value="1"/>
</dbReference>
<dbReference type="SUPFAM" id="SSF52279">
    <property type="entry name" value="Beta-D-glucan exohydrolase, C-terminal domain"/>
    <property type="match status" value="1"/>
</dbReference>
<protein>
    <submittedName>
        <fullName evidence="6">Thermostable beta-glucosidase B</fullName>
        <ecNumber evidence="6">3.2.1.21</ecNumber>
    </submittedName>
</protein>
<reference evidence="6 7" key="1">
    <citation type="submission" date="2018-01" db="EMBL/GenBank/DDBJ databases">
        <authorList>
            <person name="Gaut B.S."/>
            <person name="Morton B.R."/>
            <person name="Clegg M.T."/>
            <person name="Duvall M.R."/>
        </authorList>
    </citation>
    <scope>NUCLEOTIDE SEQUENCE [LARGE SCALE GENOMIC DNA]</scope>
    <source>
        <strain evidence="6">GP69</strain>
    </source>
</reference>
<evidence type="ECO:0000259" key="5">
    <source>
        <dbReference type="SMART" id="SM01217"/>
    </source>
</evidence>
<name>A0A2K4ZPS3_9FIRM</name>
<organism evidence="6 7">
    <name type="scientific">Acetatifactor muris</name>
    <dbReference type="NCBI Taxonomy" id="879566"/>
    <lineage>
        <taxon>Bacteria</taxon>
        <taxon>Bacillati</taxon>
        <taxon>Bacillota</taxon>
        <taxon>Clostridia</taxon>
        <taxon>Lachnospirales</taxon>
        <taxon>Lachnospiraceae</taxon>
        <taxon>Acetatifactor</taxon>
    </lineage>
</organism>
<dbReference type="FunFam" id="2.60.40.10:FF:000495">
    <property type="entry name" value="Periplasmic beta-glucosidase"/>
    <property type="match status" value="1"/>
</dbReference>
<dbReference type="AlphaFoldDB" id="A0A2K4ZPS3"/>
<evidence type="ECO:0000313" key="6">
    <source>
        <dbReference type="EMBL" id="SOY32435.1"/>
    </source>
</evidence>
<comment type="similarity">
    <text evidence="1 4">Belongs to the glycosyl hydrolase 3 family.</text>
</comment>
<dbReference type="EMBL" id="OFSM01000050">
    <property type="protein sequence ID" value="SOY32435.1"/>
    <property type="molecule type" value="Genomic_DNA"/>
</dbReference>
<dbReference type="GO" id="GO:0005975">
    <property type="term" value="P:carbohydrate metabolic process"/>
    <property type="evidence" value="ECO:0007669"/>
    <property type="project" value="InterPro"/>
</dbReference>
<dbReference type="Pfam" id="PF01915">
    <property type="entry name" value="Glyco_hydro_3_C"/>
    <property type="match status" value="1"/>
</dbReference>
<dbReference type="PANTHER" id="PTHR42715:SF10">
    <property type="entry name" value="BETA-GLUCOSIDASE"/>
    <property type="match status" value="1"/>
</dbReference>
<dbReference type="InterPro" id="IPR013783">
    <property type="entry name" value="Ig-like_fold"/>
</dbReference>
<dbReference type="InterPro" id="IPR036962">
    <property type="entry name" value="Glyco_hydro_3_N_sf"/>
</dbReference>
<keyword evidence="3" id="KW-0119">Carbohydrate metabolism</keyword>
<evidence type="ECO:0000256" key="4">
    <source>
        <dbReference type="RuleBase" id="RU361161"/>
    </source>
</evidence>
<proteinExistence type="inferred from homology"/>
<keyword evidence="2 4" id="KW-0378">Hydrolase</keyword>
<dbReference type="InterPro" id="IPR026891">
    <property type="entry name" value="Fn3-like"/>
</dbReference>
<keyword evidence="4 6" id="KW-0326">Glycosidase</keyword>
<dbReference type="EC" id="3.2.1.21" evidence="6"/>
<dbReference type="PROSITE" id="PS00775">
    <property type="entry name" value="GLYCOSYL_HYDROL_F3"/>
    <property type="match status" value="1"/>
</dbReference>
<evidence type="ECO:0000313" key="7">
    <source>
        <dbReference type="Proteomes" id="UP000236311"/>
    </source>
</evidence>
<dbReference type="GO" id="GO:0008422">
    <property type="term" value="F:beta-glucosidase activity"/>
    <property type="evidence" value="ECO:0007669"/>
    <property type="project" value="UniProtKB-EC"/>
</dbReference>
<dbReference type="InterPro" id="IPR019800">
    <property type="entry name" value="Glyco_hydro_3_AS"/>
</dbReference>
<evidence type="ECO:0000256" key="2">
    <source>
        <dbReference type="ARBA" id="ARBA00022801"/>
    </source>
</evidence>
<dbReference type="Gene3D" id="2.60.40.10">
    <property type="entry name" value="Immunoglobulins"/>
    <property type="match status" value="1"/>
</dbReference>
<dbReference type="InterPro" id="IPR001764">
    <property type="entry name" value="Glyco_hydro_3_N"/>
</dbReference>
<dbReference type="RefSeq" id="WP_172455298.1">
    <property type="nucleotide sequence ID" value="NZ_JANJZD010000055.1"/>
</dbReference>
<dbReference type="InterPro" id="IPR036881">
    <property type="entry name" value="Glyco_hydro_3_C_sf"/>
</dbReference>
<dbReference type="Pfam" id="PF14310">
    <property type="entry name" value="Fn3-like"/>
    <property type="match status" value="1"/>
</dbReference>
<sequence length="682" mass="76133">MNKKEILKMLSLEEKAELLTGYGPMGTRPVERFGIPAKVMADGPHGVRLEKDSGENAAHFPGLCALSSSWDKNAAYRMGRALGKECRHHKKDMLLGPGVNIKRHILCGRNFEYLSEDPVLAGELAASYIQGVQEAGVSACVKHLAANNQEKNRSEINVEVEERTLRELYLKAFQIAVQKGKPGAVMCAYNKLNAIWCSENPFLLTRVLREEWGFEGLVVSDWGAVHHAARAVRAGMDLIMPRRAKICEEIQAGLAEHTLTEEELDRAVGRVLEFAEKYENGHENESCGELYDHTGELYDRARQHEEAVQIARESIVLLKNEGKALPLTASGYKKIAVIGEYAVCPLTGGQGSAEVYPEKEYVDSPLERLKASLPETEILYTELYRKAEMPANMLWPKLNDFRKSVADCEAVIFFAGEMESESTECFDRRSAELNPNMSFFMEAACDLDKKVIVVLQSGGALILGDWKDHADAIVQMWLAGEGAGQAIADILTGTVNPCGKLAETFPKKQRQDVDFGEGMRVCYKEGLEVGYRYYDRHPEEIGFPFGHGLSYTVFQYTGGDVTIEKDTLKINVTISNRGDRNGSEVVQVYTGQNSPVMSRPVKELKVFEKVYLEAGQEKQLEMTIPVRELGYYNVMLGDWVVENDLYRIFVGASSRDIRLEMEVRISGNMTYSVRRTGEASVG</sequence>
<evidence type="ECO:0000256" key="3">
    <source>
        <dbReference type="ARBA" id="ARBA00023277"/>
    </source>
</evidence>
<dbReference type="SUPFAM" id="SSF51445">
    <property type="entry name" value="(Trans)glycosidases"/>
    <property type="match status" value="1"/>
</dbReference>
<dbReference type="Pfam" id="PF00933">
    <property type="entry name" value="Glyco_hydro_3"/>
    <property type="match status" value="1"/>
</dbReference>
<dbReference type="Proteomes" id="UP000236311">
    <property type="component" value="Unassembled WGS sequence"/>
</dbReference>
<dbReference type="InterPro" id="IPR050288">
    <property type="entry name" value="Cellulose_deg_GH3"/>
</dbReference>
<dbReference type="PRINTS" id="PR00133">
    <property type="entry name" value="GLHYDRLASE3"/>
</dbReference>
<dbReference type="InterPro" id="IPR017853">
    <property type="entry name" value="GH"/>
</dbReference>
<accession>A0A2K4ZPS3</accession>
<keyword evidence="7" id="KW-1185">Reference proteome</keyword>
<dbReference type="InterPro" id="IPR002772">
    <property type="entry name" value="Glyco_hydro_3_C"/>
</dbReference>
<gene>
    <name evidence="6" type="primary">bglB</name>
    <name evidence="6" type="ORF">AMURIS_05194</name>
</gene>